<reference evidence="1 2" key="1">
    <citation type="submission" date="2016-01" db="EMBL/GenBank/DDBJ databases">
        <title>Investigation of taxonomic status of Bacillus aminovorans.</title>
        <authorList>
            <person name="Verma A."/>
            <person name="Pal Y."/>
            <person name="Krishnamurthi S."/>
        </authorList>
    </citation>
    <scope>NUCLEOTIDE SEQUENCE [LARGE SCALE GENOMIC DNA]</scope>
    <source>
        <strain evidence="1 2">DSM 4337</strain>
    </source>
</reference>
<gene>
    <name evidence="1" type="ORF">AWH48_11810</name>
</gene>
<evidence type="ECO:0008006" key="3">
    <source>
        <dbReference type="Google" id="ProtNLM"/>
    </source>
</evidence>
<sequence>MEEIFRKLTERLLDTNSRLSAARARTWVELLWEDFETTYAKAGYDYKGKEATEKVVTQWIDNYGPKLHEFVARNPKYKHLLDGSGDVTY</sequence>
<name>A0A177KI14_9BACI</name>
<dbReference type="EMBL" id="LQWZ01000036">
    <property type="protein sequence ID" value="OAH53038.1"/>
    <property type="molecule type" value="Genomic_DNA"/>
</dbReference>
<dbReference type="Proteomes" id="UP000077271">
    <property type="component" value="Unassembled WGS sequence"/>
</dbReference>
<proteinExistence type="predicted"/>
<accession>A0A177KI14</accession>
<dbReference type="RefSeq" id="WP_018395677.1">
    <property type="nucleotide sequence ID" value="NZ_LQWZ01000036.1"/>
</dbReference>
<comment type="caution">
    <text evidence="1">The sequence shown here is derived from an EMBL/GenBank/DDBJ whole genome shotgun (WGS) entry which is preliminary data.</text>
</comment>
<evidence type="ECO:0000313" key="1">
    <source>
        <dbReference type="EMBL" id="OAH53038.1"/>
    </source>
</evidence>
<dbReference type="AlphaFoldDB" id="A0A177KI14"/>
<dbReference type="OrthoDB" id="2361637at2"/>
<organism evidence="1 2">
    <name type="scientific">Domibacillus aminovorans</name>
    <dbReference type="NCBI Taxonomy" id="29332"/>
    <lineage>
        <taxon>Bacteria</taxon>
        <taxon>Bacillati</taxon>
        <taxon>Bacillota</taxon>
        <taxon>Bacilli</taxon>
        <taxon>Bacillales</taxon>
        <taxon>Bacillaceae</taxon>
        <taxon>Domibacillus</taxon>
    </lineage>
</organism>
<dbReference type="InterPro" id="IPR026952">
    <property type="entry name" value="WVELL"/>
</dbReference>
<evidence type="ECO:0000313" key="2">
    <source>
        <dbReference type="Proteomes" id="UP000077271"/>
    </source>
</evidence>
<dbReference type="Pfam" id="PF14043">
    <property type="entry name" value="WVELL"/>
    <property type="match status" value="1"/>
</dbReference>
<protein>
    <recommendedName>
        <fullName evidence="3">WVELL protein</fullName>
    </recommendedName>
</protein>